<evidence type="ECO:0000259" key="4">
    <source>
        <dbReference type="PROSITE" id="PS51741"/>
    </source>
</evidence>
<dbReference type="AlphaFoldDB" id="A0A1X2HJS5"/>
<feature type="compositionally biased region" description="Low complexity" evidence="2">
    <location>
        <begin position="737"/>
        <end position="765"/>
    </location>
</feature>
<dbReference type="GO" id="GO:0007264">
    <property type="term" value="P:small GTPase-mediated signal transduction"/>
    <property type="evidence" value="ECO:0007669"/>
    <property type="project" value="TreeGrafter"/>
</dbReference>
<dbReference type="PROSITE" id="PS50238">
    <property type="entry name" value="RHOGAP"/>
    <property type="match status" value="1"/>
</dbReference>
<dbReference type="Gene3D" id="1.20.1270.60">
    <property type="entry name" value="Arfaptin homology (AH) domain/BAR domain"/>
    <property type="match status" value="2"/>
</dbReference>
<dbReference type="Proteomes" id="UP000242180">
    <property type="component" value="Unassembled WGS sequence"/>
</dbReference>
<dbReference type="PROSITE" id="PS51741">
    <property type="entry name" value="F_BAR"/>
    <property type="match status" value="1"/>
</dbReference>
<feature type="compositionally biased region" description="Acidic residues" evidence="2">
    <location>
        <begin position="831"/>
        <end position="841"/>
    </location>
</feature>
<feature type="region of interest" description="Disordered" evidence="2">
    <location>
        <begin position="170"/>
        <end position="209"/>
    </location>
</feature>
<evidence type="ECO:0000256" key="2">
    <source>
        <dbReference type="SAM" id="MobiDB-lite"/>
    </source>
</evidence>
<feature type="region of interest" description="Disordered" evidence="2">
    <location>
        <begin position="688"/>
        <end position="715"/>
    </location>
</feature>
<dbReference type="OrthoDB" id="2155291at2759"/>
<comment type="caution">
    <text evidence="5">The sequence shown here is derived from an EMBL/GenBank/DDBJ whole genome shotgun (WGS) entry which is preliminary data.</text>
</comment>
<dbReference type="SUPFAM" id="SSF48350">
    <property type="entry name" value="GTPase activation domain, GAP"/>
    <property type="match status" value="1"/>
</dbReference>
<organism evidence="5 6">
    <name type="scientific">Syncephalastrum racemosum</name>
    <name type="common">Filamentous fungus</name>
    <dbReference type="NCBI Taxonomy" id="13706"/>
    <lineage>
        <taxon>Eukaryota</taxon>
        <taxon>Fungi</taxon>
        <taxon>Fungi incertae sedis</taxon>
        <taxon>Mucoromycota</taxon>
        <taxon>Mucoromycotina</taxon>
        <taxon>Mucoromycetes</taxon>
        <taxon>Mucorales</taxon>
        <taxon>Syncephalastraceae</taxon>
        <taxon>Syncephalastrum</taxon>
    </lineage>
</organism>
<accession>A0A1X2HJS5</accession>
<dbReference type="SUPFAM" id="SSF46785">
    <property type="entry name" value="Winged helix' DNA-binding domain"/>
    <property type="match status" value="1"/>
</dbReference>
<dbReference type="GO" id="GO:0005886">
    <property type="term" value="C:plasma membrane"/>
    <property type="evidence" value="ECO:0007669"/>
    <property type="project" value="TreeGrafter"/>
</dbReference>
<dbReference type="GO" id="GO:0007010">
    <property type="term" value="P:cytoskeleton organization"/>
    <property type="evidence" value="ECO:0007669"/>
    <property type="project" value="TreeGrafter"/>
</dbReference>
<dbReference type="Pfam" id="PF00610">
    <property type="entry name" value="DEP"/>
    <property type="match status" value="1"/>
</dbReference>
<reference evidence="5 6" key="1">
    <citation type="submission" date="2016-07" db="EMBL/GenBank/DDBJ databases">
        <title>Pervasive Adenine N6-methylation of Active Genes in Fungi.</title>
        <authorList>
            <consortium name="DOE Joint Genome Institute"/>
            <person name="Mondo S.J."/>
            <person name="Dannebaum R.O."/>
            <person name="Kuo R.C."/>
            <person name="Labutti K."/>
            <person name="Haridas S."/>
            <person name="Kuo A."/>
            <person name="Salamov A."/>
            <person name="Ahrendt S.R."/>
            <person name="Lipzen A."/>
            <person name="Sullivan W."/>
            <person name="Andreopoulos W.B."/>
            <person name="Clum A."/>
            <person name="Lindquist E."/>
            <person name="Daum C."/>
            <person name="Ramamoorthy G.K."/>
            <person name="Gryganskyi A."/>
            <person name="Culley D."/>
            <person name="Magnuson J.K."/>
            <person name="James T.Y."/>
            <person name="O'Malley M.A."/>
            <person name="Stajich J.E."/>
            <person name="Spatafora J.W."/>
            <person name="Visel A."/>
            <person name="Grigoriev I.V."/>
        </authorList>
    </citation>
    <scope>NUCLEOTIDE SEQUENCE [LARGE SCALE GENOMIC DNA]</scope>
    <source>
        <strain evidence="5 6">NRRL 2496</strain>
    </source>
</reference>
<dbReference type="SMART" id="SM00324">
    <property type="entry name" value="RhoGAP"/>
    <property type="match status" value="1"/>
</dbReference>
<dbReference type="InterPro" id="IPR008936">
    <property type="entry name" value="Rho_GTPase_activation_prot"/>
</dbReference>
<proteinExistence type="predicted"/>
<keyword evidence="6" id="KW-1185">Reference proteome</keyword>
<dbReference type="InParanoid" id="A0A1X2HJS5"/>
<dbReference type="PANTHER" id="PTHR23065:SF17">
    <property type="entry name" value="RHO-GTPASE-ACTIVATING PROTEIN RGD2"/>
    <property type="match status" value="1"/>
</dbReference>
<dbReference type="Gene3D" id="1.10.555.10">
    <property type="entry name" value="Rho GTPase activation protein"/>
    <property type="match status" value="1"/>
</dbReference>
<name>A0A1X2HJS5_SYNRA</name>
<dbReference type="InterPro" id="IPR001060">
    <property type="entry name" value="FCH_dom"/>
</dbReference>
<gene>
    <name evidence="5" type="ORF">BCR43DRAFT_455892</name>
</gene>
<dbReference type="GO" id="GO:0005096">
    <property type="term" value="F:GTPase activator activity"/>
    <property type="evidence" value="ECO:0007669"/>
    <property type="project" value="TreeGrafter"/>
</dbReference>
<dbReference type="SMART" id="SM00055">
    <property type="entry name" value="FCH"/>
    <property type="match status" value="1"/>
</dbReference>
<dbReference type="Pfam" id="PF00620">
    <property type="entry name" value="RhoGAP"/>
    <property type="match status" value="1"/>
</dbReference>
<dbReference type="OMA" id="WSQKQPE"/>
<dbReference type="EMBL" id="MCGN01000003">
    <property type="protein sequence ID" value="ORY99354.1"/>
    <property type="molecule type" value="Genomic_DNA"/>
</dbReference>
<evidence type="ECO:0000313" key="6">
    <source>
        <dbReference type="Proteomes" id="UP000242180"/>
    </source>
</evidence>
<feature type="compositionally biased region" description="Polar residues" evidence="2">
    <location>
        <begin position="703"/>
        <end position="715"/>
    </location>
</feature>
<dbReference type="InterPro" id="IPR000198">
    <property type="entry name" value="RhoGAP_dom"/>
</dbReference>
<evidence type="ECO:0000259" key="3">
    <source>
        <dbReference type="PROSITE" id="PS50238"/>
    </source>
</evidence>
<dbReference type="FunCoup" id="A0A1X2HJS5">
    <property type="interactions" value="24"/>
</dbReference>
<feature type="region of interest" description="Disordered" evidence="2">
    <location>
        <begin position="317"/>
        <end position="337"/>
    </location>
</feature>
<dbReference type="SUPFAM" id="SSF103657">
    <property type="entry name" value="BAR/IMD domain-like"/>
    <property type="match status" value="2"/>
</dbReference>
<dbReference type="InterPro" id="IPR027267">
    <property type="entry name" value="AH/BAR_dom_sf"/>
</dbReference>
<dbReference type="GO" id="GO:0005737">
    <property type="term" value="C:cytoplasm"/>
    <property type="evidence" value="ECO:0007669"/>
    <property type="project" value="TreeGrafter"/>
</dbReference>
<feature type="compositionally biased region" description="Low complexity" evidence="2">
    <location>
        <begin position="811"/>
        <end position="820"/>
    </location>
</feature>
<feature type="compositionally biased region" description="Basic and acidic residues" evidence="2">
    <location>
        <begin position="795"/>
        <end position="810"/>
    </location>
</feature>
<dbReference type="InterPro" id="IPR031160">
    <property type="entry name" value="F_BAR_dom"/>
</dbReference>
<feature type="compositionally biased region" description="Low complexity" evidence="2">
    <location>
        <begin position="172"/>
        <end position="187"/>
    </location>
</feature>
<dbReference type="Pfam" id="PF00611">
    <property type="entry name" value="FCH"/>
    <property type="match status" value="1"/>
</dbReference>
<evidence type="ECO:0000256" key="1">
    <source>
        <dbReference type="PROSITE-ProRule" id="PRU01077"/>
    </source>
</evidence>
<dbReference type="PANTHER" id="PTHR23065">
    <property type="entry name" value="PROLINE-SERINE-THREONINE PHOSPHATASE INTERACTING PROTEIN 1"/>
    <property type="match status" value="1"/>
</dbReference>
<protein>
    <recommendedName>
        <fullName evidence="7">Rho-GAP domain-containing protein</fullName>
    </recommendedName>
</protein>
<evidence type="ECO:0008006" key="7">
    <source>
        <dbReference type="Google" id="ProtNLM"/>
    </source>
</evidence>
<dbReference type="InterPro" id="IPR036390">
    <property type="entry name" value="WH_DNA-bd_sf"/>
</dbReference>
<dbReference type="STRING" id="13706.A0A1X2HJS5"/>
<dbReference type="InterPro" id="IPR000591">
    <property type="entry name" value="DEP_dom"/>
</dbReference>
<keyword evidence="1" id="KW-0175">Coiled coil</keyword>
<feature type="compositionally biased region" description="Basic and acidic residues" evidence="2">
    <location>
        <begin position="821"/>
        <end position="830"/>
    </location>
</feature>
<sequence>MPPLLHFDTAFWSQKQPETHVPDFQTGLQVLHSKLNQSKVENEEVLQFVKDRIAAEESFASRLSDQSKTKLRSSGFQRDEGAGLKACFEHLRVSSGRFANQHKQTASQMTKTVLQPLQKHHDEYKRSILVSKQSVDAALKQFDALVKEVDRARTNYVKKCHDAVAAEDAHIQQLQQQQEQSEQQHQQETFDDTASGPTPPPKEDKPSEEKTVVLGHQTISQTELDALVTQMQSEINIGDHRVPILGKYPNTSTGEDISRWLQHHLPQCKDSPAMADVVGQQLIHPLGILRLVGQRGSRFMPSAQSFYQWRQLPINNGNNNAQHEDDDTASSTTGNNGSALGGLLERFGGTMSSANNATNEDIVKKAERDANVADETYRTAIGRLDQMRTVVEQTLFAHFAEMEQVELRRLATLKQVLWAFSVCLSDTLPGEKAIVDEMLVYQESLKPEQDIQYIVQQYCVAAFAPKPILYDHYKRGTAYDQTFGVSLDLLGAQTESDVPKFVQLALAAIEQRAQDIQDTQSKQRLWSTKLPLDRVHAARMELNLPVAQLTPERLAPYDALMIVAVLRLFFMELPECLLTYEFYDAAQTLYSSHEQDESLRVLSLSNLVATLPGAHFATLRAMVTHIKQLVPQLDSEEVLLATSQSVGPVILRPRTESLATLTSRIPERFARDLLIHTDTLFSEGVLKSHAESEKRRQAKPLVAQNTTPASPTTKRSLMSFMQEDKWGVNSVMGVFQRQSPQQTQTNTTSSHTNSMDRTPSSASSSRPKRVSAITQDSPPLVAQSIQQEPEPEVVFDLKDHVTGKKNKAESDASAAAGAAENDQHDVKKDDDLDPFFADEED</sequence>
<evidence type="ECO:0000313" key="5">
    <source>
        <dbReference type="EMBL" id="ORY99354.1"/>
    </source>
</evidence>
<feature type="compositionally biased region" description="Polar residues" evidence="2">
    <location>
        <begin position="773"/>
        <end position="787"/>
    </location>
</feature>
<feature type="domain" description="Rho-GAP" evidence="3">
    <location>
        <begin position="485"/>
        <end position="681"/>
    </location>
</feature>
<feature type="region of interest" description="Disordered" evidence="2">
    <location>
        <begin position="737"/>
        <end position="841"/>
    </location>
</feature>
<feature type="domain" description="F-BAR" evidence="4">
    <location>
        <begin position="5"/>
        <end position="450"/>
    </location>
</feature>
<dbReference type="GO" id="GO:0000935">
    <property type="term" value="C:division septum"/>
    <property type="evidence" value="ECO:0007669"/>
    <property type="project" value="TreeGrafter"/>
</dbReference>